<sequence length="184" mass="20101">MSEDCQFLNIYVPNDLNITSNKSVMIWIHGGDIIVVTINYRVEVFGFLTTGNKVLPGNNVLWNQLLAIKWVKENILTFEGNPNSITLFGQSAGSYDECTLLILQASGGLFQRVIGESGSCMRPAFIKRIGADTISKIARTSGCPLPISNATVTCFCQIPASQLLNITNIILKISDFGPTIDNDL</sequence>
<name>A0ABQ9ED24_TEGGR</name>
<protein>
    <recommendedName>
        <fullName evidence="3">Carboxylesterase type B domain-containing protein</fullName>
    </recommendedName>
</protein>
<proteinExistence type="inferred from homology"/>
<evidence type="ECO:0000313" key="5">
    <source>
        <dbReference type="Proteomes" id="UP001217089"/>
    </source>
</evidence>
<dbReference type="Proteomes" id="UP001217089">
    <property type="component" value="Unassembled WGS sequence"/>
</dbReference>
<dbReference type="EMBL" id="JARBDR010000918">
    <property type="protein sequence ID" value="KAJ8301467.1"/>
    <property type="molecule type" value="Genomic_DNA"/>
</dbReference>
<dbReference type="PANTHER" id="PTHR43142">
    <property type="entry name" value="CARBOXYLIC ESTER HYDROLASE"/>
    <property type="match status" value="1"/>
</dbReference>
<comment type="similarity">
    <text evidence="1">Belongs to the type-B carboxylesterase/lipase family.</text>
</comment>
<dbReference type="Gene3D" id="3.40.50.1820">
    <property type="entry name" value="alpha/beta hydrolase"/>
    <property type="match status" value="1"/>
</dbReference>
<evidence type="ECO:0000256" key="1">
    <source>
        <dbReference type="ARBA" id="ARBA00005964"/>
    </source>
</evidence>
<dbReference type="SUPFAM" id="SSF53474">
    <property type="entry name" value="alpha/beta-Hydrolases"/>
    <property type="match status" value="1"/>
</dbReference>
<reference evidence="4 5" key="1">
    <citation type="submission" date="2022-12" db="EMBL/GenBank/DDBJ databases">
        <title>Chromosome-level genome of Tegillarca granosa.</title>
        <authorList>
            <person name="Kim J."/>
        </authorList>
    </citation>
    <scope>NUCLEOTIDE SEQUENCE [LARGE SCALE GENOMIC DNA]</scope>
    <source>
        <strain evidence="4">Teg-2019</strain>
        <tissue evidence="4">Adductor muscle</tissue>
    </source>
</reference>
<dbReference type="Pfam" id="PF00135">
    <property type="entry name" value="COesterase"/>
    <property type="match status" value="1"/>
</dbReference>
<evidence type="ECO:0000313" key="4">
    <source>
        <dbReference type="EMBL" id="KAJ8301467.1"/>
    </source>
</evidence>
<dbReference type="InterPro" id="IPR029058">
    <property type="entry name" value="AB_hydrolase_fold"/>
</dbReference>
<evidence type="ECO:0000256" key="2">
    <source>
        <dbReference type="ARBA" id="ARBA00022801"/>
    </source>
</evidence>
<keyword evidence="2" id="KW-0378">Hydrolase</keyword>
<comment type="caution">
    <text evidence="4">The sequence shown here is derived from an EMBL/GenBank/DDBJ whole genome shotgun (WGS) entry which is preliminary data.</text>
</comment>
<feature type="domain" description="Carboxylesterase type B" evidence="3">
    <location>
        <begin position="32"/>
        <end position="183"/>
    </location>
</feature>
<gene>
    <name evidence="4" type="ORF">KUTeg_020454</name>
</gene>
<organism evidence="4 5">
    <name type="scientific">Tegillarca granosa</name>
    <name type="common">Malaysian cockle</name>
    <name type="synonym">Anadara granosa</name>
    <dbReference type="NCBI Taxonomy" id="220873"/>
    <lineage>
        <taxon>Eukaryota</taxon>
        <taxon>Metazoa</taxon>
        <taxon>Spiralia</taxon>
        <taxon>Lophotrochozoa</taxon>
        <taxon>Mollusca</taxon>
        <taxon>Bivalvia</taxon>
        <taxon>Autobranchia</taxon>
        <taxon>Pteriomorphia</taxon>
        <taxon>Arcoida</taxon>
        <taxon>Arcoidea</taxon>
        <taxon>Arcidae</taxon>
        <taxon>Tegillarca</taxon>
    </lineage>
</organism>
<dbReference type="PANTHER" id="PTHR43142:SF1">
    <property type="entry name" value="CARBOXYLIC ESTER HYDROLASE"/>
    <property type="match status" value="1"/>
</dbReference>
<dbReference type="InterPro" id="IPR002018">
    <property type="entry name" value="CarbesteraseB"/>
</dbReference>
<accession>A0ABQ9ED24</accession>
<evidence type="ECO:0000259" key="3">
    <source>
        <dbReference type="Pfam" id="PF00135"/>
    </source>
</evidence>
<keyword evidence="5" id="KW-1185">Reference proteome</keyword>